<dbReference type="Gene3D" id="1.20.1320.20">
    <property type="entry name" value="hef helicase domain"/>
    <property type="match status" value="1"/>
</dbReference>
<reference evidence="17" key="1">
    <citation type="submission" date="2023-06" db="EMBL/GenBank/DDBJ databases">
        <title>Genome-scale phylogeny and comparative genomics of the fungal order Sordariales.</title>
        <authorList>
            <consortium name="Lawrence Berkeley National Laboratory"/>
            <person name="Hensen N."/>
            <person name="Bonometti L."/>
            <person name="Westerberg I."/>
            <person name="Brannstrom I.O."/>
            <person name="Guillou S."/>
            <person name="Cros-Aarteil S."/>
            <person name="Calhoun S."/>
            <person name="Haridas S."/>
            <person name="Kuo A."/>
            <person name="Mondo S."/>
            <person name="Pangilinan J."/>
            <person name="Riley R."/>
            <person name="Labutti K."/>
            <person name="Andreopoulos B."/>
            <person name="Lipzen A."/>
            <person name="Chen C."/>
            <person name="Yanf M."/>
            <person name="Daum C."/>
            <person name="Ng V."/>
            <person name="Clum A."/>
            <person name="Steindorff A."/>
            <person name="Ohm R."/>
            <person name="Martin F."/>
            <person name="Silar P."/>
            <person name="Natvig D."/>
            <person name="Lalanne C."/>
            <person name="Gautier V."/>
            <person name="Ament-Velasquez S.L."/>
            <person name="Kruys A."/>
            <person name="Hutchinson M.I."/>
            <person name="Powell A.J."/>
            <person name="Barry K."/>
            <person name="Miller A.N."/>
            <person name="Grigoriev I.V."/>
            <person name="Debuchy R."/>
            <person name="Gladieux P."/>
            <person name="Thoren M.H."/>
            <person name="Johannesson H."/>
        </authorList>
    </citation>
    <scope>NUCLEOTIDE SEQUENCE</scope>
    <source>
        <strain evidence="17">SMH4607-1</strain>
    </source>
</reference>
<feature type="compositionally biased region" description="Polar residues" evidence="14">
    <location>
        <begin position="28"/>
        <end position="47"/>
    </location>
</feature>
<comment type="catalytic activity">
    <reaction evidence="12 13">
        <text>ATP + H2O = ADP + phosphate + H(+)</text>
        <dbReference type="Rhea" id="RHEA:13065"/>
        <dbReference type="ChEBI" id="CHEBI:15377"/>
        <dbReference type="ChEBI" id="CHEBI:15378"/>
        <dbReference type="ChEBI" id="CHEBI:30616"/>
        <dbReference type="ChEBI" id="CHEBI:43474"/>
        <dbReference type="ChEBI" id="CHEBI:456216"/>
        <dbReference type="EC" id="3.6.4.12"/>
    </reaction>
</comment>
<feature type="compositionally biased region" description="Low complexity" evidence="14">
    <location>
        <begin position="842"/>
        <end position="856"/>
    </location>
</feature>
<comment type="subcellular location">
    <subcellularLocation>
        <location evidence="2 13">Nucleus</location>
    </subcellularLocation>
</comment>
<protein>
    <recommendedName>
        <fullName evidence="13">ATP-dependent DNA helicase</fullName>
        <ecNumber evidence="13">3.6.4.12</ecNumber>
    </recommendedName>
</protein>
<dbReference type="SMART" id="SM00490">
    <property type="entry name" value="HELICc"/>
    <property type="match status" value="1"/>
</dbReference>
<evidence type="ECO:0000256" key="7">
    <source>
        <dbReference type="ARBA" id="ARBA00022801"/>
    </source>
</evidence>
<evidence type="ECO:0000256" key="9">
    <source>
        <dbReference type="ARBA" id="ARBA00022840"/>
    </source>
</evidence>
<dbReference type="PROSITE" id="PS51192">
    <property type="entry name" value="HELICASE_ATP_BIND_1"/>
    <property type="match status" value="1"/>
</dbReference>
<dbReference type="GO" id="GO:0043138">
    <property type="term" value="F:3'-5' DNA helicase activity"/>
    <property type="evidence" value="ECO:0007669"/>
    <property type="project" value="InterPro"/>
</dbReference>
<keyword evidence="10" id="KW-0234">DNA repair</keyword>
<feature type="compositionally biased region" description="Polar residues" evidence="14">
    <location>
        <begin position="55"/>
        <end position="69"/>
    </location>
</feature>
<feature type="compositionally biased region" description="Polar residues" evidence="14">
    <location>
        <begin position="1"/>
        <end position="16"/>
    </location>
</feature>
<dbReference type="CDD" id="cd18033">
    <property type="entry name" value="DEXDc_FANCM"/>
    <property type="match status" value="1"/>
</dbReference>
<dbReference type="InterPro" id="IPR039686">
    <property type="entry name" value="FANCM/Mph1-like_ID"/>
</dbReference>
<comment type="function">
    <text evidence="1 13">ATP-dependent DNA helicase involved in DNA damage repair by homologous recombination and in genome maintenance. Capable of unwinding D-loops. Plays a role in limiting crossover recombinants during mitotic DNA double-strand break (DSB) repair. Component of a FANCM-MHF complex which promotes gene conversion at blocked replication forks, probably by reversal of the stalled fork.</text>
</comment>
<feature type="compositionally biased region" description="Polar residues" evidence="14">
    <location>
        <begin position="1006"/>
        <end position="1016"/>
    </location>
</feature>
<dbReference type="GO" id="GO:0016787">
    <property type="term" value="F:hydrolase activity"/>
    <property type="evidence" value="ECO:0007669"/>
    <property type="project" value="UniProtKB-KW"/>
</dbReference>
<evidence type="ECO:0000256" key="13">
    <source>
        <dbReference type="RuleBase" id="RU367027"/>
    </source>
</evidence>
<feature type="compositionally biased region" description="Low complexity" evidence="14">
    <location>
        <begin position="914"/>
        <end position="928"/>
    </location>
</feature>
<evidence type="ECO:0000313" key="17">
    <source>
        <dbReference type="EMBL" id="KAK0730517.1"/>
    </source>
</evidence>
<evidence type="ECO:0000256" key="3">
    <source>
        <dbReference type="ARBA" id="ARBA00009889"/>
    </source>
</evidence>
<dbReference type="SMART" id="SM00487">
    <property type="entry name" value="DEXDc"/>
    <property type="match status" value="1"/>
</dbReference>
<evidence type="ECO:0000256" key="14">
    <source>
        <dbReference type="SAM" id="MobiDB-lite"/>
    </source>
</evidence>
<sequence>PALTTASSGDNISSIEDISWDDFDNSPVKANNQPNHSGSFRQQTLWGNTLDRARSPQSQPQAQGHSRSYITDLPPEIPTHHELNPDALPTWVYPLNLGPIRDYQFSIVKNGLFNNTLVALPTGLGKTFIAATVMLNFFRWTKTAKIIFVAPTKPLASQQVEACLSVAGIPRSEATLLTGDTVTKLRADEWKTKRLFFMTPQTLMNDLSKGYADPKSIVLLVIDEAHRATGNYAYVKVVQFIRRFSKSFRVLALTATPGSTPDAVQDVITNLEVSHIEIRTEESLDLQSYVHSRGEDKVTFDPSDEMVKVRDLFTKALQPFVDKLCAQNLFYSKDPMNLTTYGLLQSRNQWMKGPGRQLQGGAKFAIISLFNFLQSIAHAIKLLNFHGIRPFYTAIVDFRDGDGNKGSGTSPRRQLLSDQNFIEMMKMIEGWLKLDGFNGHPKLDYLCQTLVNHFVDAGEGSATRAIVFCEYRNSAAEIVSLLDTQPLIKAKAFVGQADSKESKGMKQKDQIETVAKFKQGEFNVLVATSIGEEGLDIGQVDLIVMYDASASPIRMLQRMGRTGRKRAGNVVVLLMKDKEHNKFEEARAKYREMQRAITKGDSFVFCHDLSTRIIPRNIKPEVDKRHVEIPPENAQNAGLPIPKTSARKLRQPVPKKRFNMPNGVETGFIKASSIGKPQPVQKAARVIRNSKAVQSGGLDELPDLSKVFLSPAQIEELDKLYRDLPFRRYSMEEVTAPSLNAFPAWQRVLGHTVLLKHGERTLKVVALFRKLSLLQDPSKRFTKPYRDSDVRAWEKHPVPSFAEDTDDEEDGRTGSARKKARDVSESYQIIAEMTPKPRKRQSTSSSARTARAAAYGRRGRGGAKGGAGKGRQRVSDNLEDIGDDCLRTSDMDESDGSDDGADLEGFVVDDDMATSSMPQTTSPTTPRSSKNRKRGARQSMVGPSPLSTNERPFYEPMEFGPSGTSDSDMPDISRAISGSSSAAKKTKRGATDMGGDDDDDDDAFGSQPTRRQSFQESVLRGKRRRIVTDSDEE</sequence>
<dbReference type="InterPro" id="IPR006935">
    <property type="entry name" value="Helicase/UvrB_N"/>
</dbReference>
<keyword evidence="9" id="KW-0067">ATP-binding</keyword>
<evidence type="ECO:0000259" key="16">
    <source>
        <dbReference type="PROSITE" id="PS51194"/>
    </source>
</evidence>
<evidence type="ECO:0000256" key="5">
    <source>
        <dbReference type="ARBA" id="ARBA00022741"/>
    </source>
</evidence>
<feature type="domain" description="Helicase C-terminal" evidence="16">
    <location>
        <begin position="449"/>
        <end position="626"/>
    </location>
</feature>
<keyword evidence="11" id="KW-0539">Nucleus</keyword>
<dbReference type="Proteomes" id="UP001172102">
    <property type="component" value="Unassembled WGS sequence"/>
</dbReference>
<keyword evidence="8" id="KW-0347">Helicase</keyword>
<dbReference type="InterPro" id="IPR027417">
    <property type="entry name" value="P-loop_NTPase"/>
</dbReference>
<accession>A0AA40BA72</accession>
<dbReference type="PANTHER" id="PTHR14025:SF20">
    <property type="entry name" value="FANCONI ANEMIA GROUP M PROTEIN"/>
    <property type="match status" value="1"/>
</dbReference>
<keyword evidence="7" id="KW-0378">Hydrolase</keyword>
<feature type="non-terminal residue" evidence="17">
    <location>
        <position position="1033"/>
    </location>
</feature>
<evidence type="ECO:0000256" key="2">
    <source>
        <dbReference type="ARBA" id="ARBA00004123"/>
    </source>
</evidence>
<organism evidence="17 18">
    <name type="scientific">Lasiosphaeris hirsuta</name>
    <dbReference type="NCBI Taxonomy" id="260670"/>
    <lineage>
        <taxon>Eukaryota</taxon>
        <taxon>Fungi</taxon>
        <taxon>Dikarya</taxon>
        <taxon>Ascomycota</taxon>
        <taxon>Pezizomycotina</taxon>
        <taxon>Sordariomycetes</taxon>
        <taxon>Sordariomycetidae</taxon>
        <taxon>Sordariales</taxon>
        <taxon>Lasiosphaeriaceae</taxon>
        <taxon>Lasiosphaeris</taxon>
    </lineage>
</organism>
<evidence type="ECO:0000256" key="6">
    <source>
        <dbReference type="ARBA" id="ARBA00022763"/>
    </source>
</evidence>
<feature type="compositionally biased region" description="Low complexity" evidence="14">
    <location>
        <begin position="972"/>
        <end position="983"/>
    </location>
</feature>
<dbReference type="Gene3D" id="3.40.50.300">
    <property type="entry name" value="P-loop containing nucleotide triphosphate hydrolases"/>
    <property type="match status" value="2"/>
</dbReference>
<dbReference type="GO" id="GO:0036297">
    <property type="term" value="P:interstrand cross-link repair"/>
    <property type="evidence" value="ECO:0007669"/>
    <property type="project" value="TreeGrafter"/>
</dbReference>
<dbReference type="GO" id="GO:0005634">
    <property type="term" value="C:nucleus"/>
    <property type="evidence" value="ECO:0007669"/>
    <property type="project" value="UniProtKB-SubCell"/>
</dbReference>
<comment type="caution">
    <text evidence="17">The sequence shown here is derived from an EMBL/GenBank/DDBJ whole genome shotgun (WGS) entry which is preliminary data.</text>
</comment>
<dbReference type="EC" id="3.6.4.12" evidence="13"/>
<evidence type="ECO:0000256" key="4">
    <source>
        <dbReference type="ARBA" id="ARBA00011390"/>
    </source>
</evidence>
<dbReference type="GO" id="GO:0045003">
    <property type="term" value="P:double-strand break repair via synthesis-dependent strand annealing"/>
    <property type="evidence" value="ECO:0007669"/>
    <property type="project" value="TreeGrafter"/>
</dbReference>
<dbReference type="GO" id="GO:0000400">
    <property type="term" value="F:four-way junction DNA binding"/>
    <property type="evidence" value="ECO:0007669"/>
    <property type="project" value="TreeGrafter"/>
</dbReference>
<dbReference type="GO" id="GO:0005524">
    <property type="term" value="F:ATP binding"/>
    <property type="evidence" value="ECO:0007669"/>
    <property type="project" value="UniProtKB-UniRule"/>
</dbReference>
<feature type="non-terminal residue" evidence="17">
    <location>
        <position position="1"/>
    </location>
</feature>
<dbReference type="CDD" id="cd18801">
    <property type="entry name" value="SF2_C_FANCM_Hef"/>
    <property type="match status" value="1"/>
</dbReference>
<evidence type="ECO:0000313" key="18">
    <source>
        <dbReference type="Proteomes" id="UP001172102"/>
    </source>
</evidence>
<evidence type="ECO:0000256" key="11">
    <source>
        <dbReference type="ARBA" id="ARBA00023242"/>
    </source>
</evidence>
<evidence type="ECO:0000256" key="1">
    <source>
        <dbReference type="ARBA" id="ARBA00003813"/>
    </source>
</evidence>
<dbReference type="GO" id="GO:0009378">
    <property type="term" value="F:four-way junction helicase activity"/>
    <property type="evidence" value="ECO:0007669"/>
    <property type="project" value="TreeGrafter"/>
</dbReference>
<feature type="region of interest" description="Disordered" evidence="14">
    <location>
        <begin position="796"/>
        <end position="1033"/>
    </location>
</feature>
<proteinExistence type="inferred from homology"/>
<keyword evidence="18" id="KW-1185">Reference proteome</keyword>
<dbReference type="InterPro" id="IPR001650">
    <property type="entry name" value="Helicase_C-like"/>
</dbReference>
<dbReference type="CDD" id="cd12091">
    <property type="entry name" value="FANCM_ID"/>
    <property type="match status" value="1"/>
</dbReference>
<evidence type="ECO:0000256" key="8">
    <source>
        <dbReference type="ARBA" id="ARBA00022806"/>
    </source>
</evidence>
<dbReference type="PROSITE" id="PS51194">
    <property type="entry name" value="HELICASE_CTER"/>
    <property type="match status" value="1"/>
</dbReference>
<evidence type="ECO:0000256" key="12">
    <source>
        <dbReference type="ARBA" id="ARBA00047995"/>
    </source>
</evidence>
<dbReference type="SUPFAM" id="SSF52540">
    <property type="entry name" value="P-loop containing nucleoside triphosphate hydrolases"/>
    <property type="match status" value="1"/>
</dbReference>
<dbReference type="InterPro" id="IPR044749">
    <property type="entry name" value="FANCM_DEXDc"/>
</dbReference>
<feature type="domain" description="Helicase ATP-binding" evidence="15">
    <location>
        <begin position="107"/>
        <end position="275"/>
    </location>
</feature>
<dbReference type="AlphaFoldDB" id="A0AA40BA72"/>
<keyword evidence="6" id="KW-0227">DNA damage</keyword>
<feature type="compositionally biased region" description="Acidic residues" evidence="14">
    <location>
        <begin position="994"/>
        <end position="1003"/>
    </location>
</feature>
<dbReference type="InterPro" id="IPR014001">
    <property type="entry name" value="Helicase_ATP-bd"/>
</dbReference>
<dbReference type="FunFam" id="3.40.50.300:FF:000861">
    <property type="entry name" value="Fanconi anemia, complementation group M"/>
    <property type="match status" value="1"/>
</dbReference>
<dbReference type="PANTHER" id="PTHR14025">
    <property type="entry name" value="FANCONI ANEMIA GROUP M FANCM FAMILY MEMBER"/>
    <property type="match status" value="1"/>
</dbReference>
<dbReference type="Pfam" id="PF00271">
    <property type="entry name" value="Helicase_C"/>
    <property type="match status" value="1"/>
</dbReference>
<name>A0AA40BA72_9PEZI</name>
<dbReference type="EMBL" id="JAUKUA010000001">
    <property type="protein sequence ID" value="KAK0730517.1"/>
    <property type="molecule type" value="Genomic_DNA"/>
</dbReference>
<feature type="compositionally biased region" description="Acidic residues" evidence="14">
    <location>
        <begin position="891"/>
        <end position="912"/>
    </location>
</feature>
<keyword evidence="5" id="KW-0547">Nucleotide-binding</keyword>
<comment type="similarity">
    <text evidence="3 13">Belongs to the DEAD box helicase family. DEAH subfamily. FANCM sub-subfamily.</text>
</comment>
<feature type="region of interest" description="Disordered" evidence="14">
    <location>
        <begin position="1"/>
        <end position="81"/>
    </location>
</feature>
<comment type="subunit">
    <text evidence="4 13">Interacts with the MHF histone-fold complex to form the FANCM-MHF complex.</text>
</comment>
<gene>
    <name evidence="17" type="ORF">B0H67DRAFT_447537</name>
</gene>
<evidence type="ECO:0000259" key="15">
    <source>
        <dbReference type="PROSITE" id="PS51192"/>
    </source>
</evidence>
<evidence type="ECO:0000256" key="10">
    <source>
        <dbReference type="ARBA" id="ARBA00023204"/>
    </source>
</evidence>
<dbReference type="Pfam" id="PF04851">
    <property type="entry name" value="ResIII"/>
    <property type="match status" value="1"/>
</dbReference>